<comment type="caution">
    <text evidence="8">The sequence shown here is derived from an EMBL/GenBank/DDBJ whole genome shotgun (WGS) entry which is preliminary data.</text>
</comment>
<dbReference type="SMART" id="SM01199">
    <property type="entry name" value="FDF"/>
    <property type="match status" value="1"/>
</dbReference>
<name>A0A1X2HKP6_SYNRA</name>
<dbReference type="STRING" id="13706.A0A1X2HKP6"/>
<dbReference type="AlphaFoldDB" id="A0A1X2HKP6"/>
<dbReference type="Pfam" id="PF09532">
    <property type="entry name" value="FDF"/>
    <property type="match status" value="1"/>
</dbReference>
<dbReference type="GO" id="GO:0033962">
    <property type="term" value="P:P-body assembly"/>
    <property type="evidence" value="ECO:0007669"/>
    <property type="project" value="TreeGrafter"/>
</dbReference>
<dbReference type="SUPFAM" id="SSF64153">
    <property type="entry name" value="YjeF N-terminal domain-like"/>
    <property type="match status" value="1"/>
</dbReference>
<dbReference type="OrthoDB" id="10030313at2759"/>
<feature type="region of interest" description="Disordered" evidence="5">
    <location>
        <begin position="65"/>
        <end position="121"/>
    </location>
</feature>
<dbReference type="PANTHER" id="PTHR13612">
    <property type="entry name" value="ENHANCER OF MRNA-DECAPPING PROTEIN 3"/>
    <property type="match status" value="1"/>
</dbReference>
<comment type="similarity">
    <text evidence="2">Belongs to the EDC3 family.</text>
</comment>
<dbReference type="PANTHER" id="PTHR13612:SF0">
    <property type="entry name" value="ENHANCER OF MRNA-DECAPPING PROTEIN 3"/>
    <property type="match status" value="1"/>
</dbReference>
<feature type="compositionally biased region" description="Acidic residues" evidence="5">
    <location>
        <begin position="197"/>
        <end position="213"/>
    </location>
</feature>
<accession>A0A1X2HKP6</accession>
<dbReference type="PROSITE" id="PS51385">
    <property type="entry name" value="YJEF_N"/>
    <property type="match status" value="1"/>
</dbReference>
<comment type="subcellular location">
    <subcellularLocation>
        <location evidence="1">Cytoplasm</location>
        <location evidence="1">P-body</location>
    </subcellularLocation>
</comment>
<evidence type="ECO:0000256" key="4">
    <source>
        <dbReference type="ARBA" id="ARBA00022490"/>
    </source>
</evidence>
<evidence type="ECO:0000256" key="5">
    <source>
        <dbReference type="SAM" id="MobiDB-lite"/>
    </source>
</evidence>
<dbReference type="InterPro" id="IPR019050">
    <property type="entry name" value="FDF_dom"/>
</dbReference>
<feature type="domain" description="DFDF" evidence="7">
    <location>
        <begin position="122"/>
        <end position="158"/>
    </location>
</feature>
<organism evidence="8 9">
    <name type="scientific">Syncephalastrum racemosum</name>
    <name type="common">Filamentous fungus</name>
    <dbReference type="NCBI Taxonomy" id="13706"/>
    <lineage>
        <taxon>Eukaryota</taxon>
        <taxon>Fungi</taxon>
        <taxon>Fungi incertae sedis</taxon>
        <taxon>Mucoromycota</taxon>
        <taxon>Mucoromycotina</taxon>
        <taxon>Mucoromycetes</taxon>
        <taxon>Mucorales</taxon>
        <taxon>Syncephalastraceae</taxon>
        <taxon>Syncephalastrum</taxon>
    </lineage>
</organism>
<dbReference type="FunCoup" id="A0A1X2HKP6">
    <property type="interactions" value="375"/>
</dbReference>
<evidence type="ECO:0000256" key="3">
    <source>
        <dbReference type="ARBA" id="ARBA00015797"/>
    </source>
</evidence>
<dbReference type="PROSITE" id="PS51512">
    <property type="entry name" value="DFDF"/>
    <property type="match status" value="1"/>
</dbReference>
<dbReference type="GO" id="GO:0031087">
    <property type="term" value="P:deadenylation-independent decapping of nuclear-transcribed mRNA"/>
    <property type="evidence" value="ECO:0007669"/>
    <property type="project" value="TreeGrafter"/>
</dbReference>
<dbReference type="EMBL" id="MCGN01000002">
    <property type="protein sequence ID" value="ORY99843.1"/>
    <property type="molecule type" value="Genomic_DNA"/>
</dbReference>
<dbReference type="Pfam" id="PF03853">
    <property type="entry name" value="YjeF_N"/>
    <property type="match status" value="1"/>
</dbReference>
<evidence type="ECO:0000313" key="8">
    <source>
        <dbReference type="EMBL" id="ORY99843.1"/>
    </source>
</evidence>
<feature type="compositionally biased region" description="Low complexity" evidence="5">
    <location>
        <begin position="90"/>
        <end position="119"/>
    </location>
</feature>
<dbReference type="Proteomes" id="UP000242180">
    <property type="component" value="Unassembled WGS sequence"/>
</dbReference>
<dbReference type="InterPro" id="IPR036652">
    <property type="entry name" value="YjeF_N_dom_sf"/>
</dbReference>
<feature type="domain" description="YjeF N-terminal" evidence="6">
    <location>
        <begin position="239"/>
        <end position="449"/>
    </location>
</feature>
<keyword evidence="9" id="KW-1185">Reference proteome</keyword>
<dbReference type="Gene3D" id="3.40.50.10260">
    <property type="entry name" value="YjeF N-terminal domain"/>
    <property type="match status" value="1"/>
</dbReference>
<dbReference type="InParanoid" id="A0A1X2HKP6"/>
<evidence type="ECO:0000259" key="7">
    <source>
        <dbReference type="PROSITE" id="PS51512"/>
    </source>
</evidence>
<proteinExistence type="inferred from homology"/>
<evidence type="ECO:0000259" key="6">
    <source>
        <dbReference type="PROSITE" id="PS51385"/>
    </source>
</evidence>
<evidence type="ECO:0000256" key="2">
    <source>
        <dbReference type="ARBA" id="ARBA00006610"/>
    </source>
</evidence>
<dbReference type="InterPro" id="IPR025762">
    <property type="entry name" value="DFDF"/>
</dbReference>
<protein>
    <recommendedName>
        <fullName evidence="3">Enhancer of mRNA-decapping protein 3</fullName>
    </recommendedName>
</protein>
<reference evidence="8 9" key="1">
    <citation type="submission" date="2016-07" db="EMBL/GenBank/DDBJ databases">
        <title>Pervasive Adenine N6-methylation of Active Genes in Fungi.</title>
        <authorList>
            <consortium name="DOE Joint Genome Institute"/>
            <person name="Mondo S.J."/>
            <person name="Dannebaum R.O."/>
            <person name="Kuo R.C."/>
            <person name="Labutti K."/>
            <person name="Haridas S."/>
            <person name="Kuo A."/>
            <person name="Salamov A."/>
            <person name="Ahrendt S.R."/>
            <person name="Lipzen A."/>
            <person name="Sullivan W."/>
            <person name="Andreopoulos W.B."/>
            <person name="Clum A."/>
            <person name="Lindquist E."/>
            <person name="Daum C."/>
            <person name="Ramamoorthy G.K."/>
            <person name="Gryganskyi A."/>
            <person name="Culley D."/>
            <person name="Magnuson J.K."/>
            <person name="James T.Y."/>
            <person name="O'Malley M.A."/>
            <person name="Stajich J.E."/>
            <person name="Spatafora J.W."/>
            <person name="Visel A."/>
            <person name="Grigoriev I.V."/>
        </authorList>
    </citation>
    <scope>NUCLEOTIDE SEQUENCE [LARGE SCALE GENOMIC DNA]</scope>
    <source>
        <strain evidence="8 9">NRRL 2496</strain>
    </source>
</reference>
<dbReference type="GO" id="GO:0000932">
    <property type="term" value="C:P-body"/>
    <property type="evidence" value="ECO:0007669"/>
    <property type="project" value="UniProtKB-SubCell"/>
</dbReference>
<dbReference type="OMA" id="YISTGRH"/>
<dbReference type="GO" id="GO:0003729">
    <property type="term" value="F:mRNA binding"/>
    <property type="evidence" value="ECO:0007669"/>
    <property type="project" value="TreeGrafter"/>
</dbReference>
<feature type="region of interest" description="Disordered" evidence="5">
    <location>
        <begin position="178"/>
        <end position="221"/>
    </location>
</feature>
<gene>
    <name evidence="8" type="ORF">BCR43DRAFT_511009</name>
</gene>
<dbReference type="InterPro" id="IPR004443">
    <property type="entry name" value="YjeF_N_dom"/>
</dbReference>
<evidence type="ECO:0000313" key="9">
    <source>
        <dbReference type="Proteomes" id="UP000242180"/>
    </source>
</evidence>
<evidence type="ECO:0000256" key="1">
    <source>
        <dbReference type="ARBA" id="ARBA00004201"/>
    </source>
</evidence>
<keyword evidence="4" id="KW-0963">Cytoplasm</keyword>
<sequence>MAEAFIGMAIIVQLKSGLQASGVVSEVDPATQLLTLENVDLGFPGQSSTYFTPLFGVMGADVDDLQVKPTRRSGKPTPSRSTEREKNARKQQLQQQKKSTSSSTRRSKQPQQSQSYQDRGWAGEDVDGFREKEFDFQANLDMFDKKKIFDQIRETDEKASEDLLVTLNRLPQEKRVNLLPTENVLDGESEQQKSADDADEEKSDSIGEESDTTESDKDSFVLRTASHQVTCPRISPVEMHHVEQHYVQSTGLTQDMMYENGGRAACQTALHVAPSPALVVVLAGNTKAGAYGLACARHLLNHGVRVVVCIGYDVVRGNIIDSVLLLASMVKKSGGKIINAPSELRQYQPDLIIDAMLGADIKLNDLSEEDEMDALCKMIRWASNTKARILSLDFPTGCDAEQGFIPDERHAVRPEWTLCMGMPKTGCVSEEVTGLLYLADLGIPPACWKNTDCKPPPVWGPTFFESLEYTTR</sequence>